<organism evidence="9">
    <name type="scientific">Alphatorquevirus homin21</name>
    <dbReference type="NCBI Taxonomy" id="3048423"/>
    <lineage>
        <taxon>Viruses</taxon>
        <taxon>Monodnaviria</taxon>
        <taxon>Shotokuvirae</taxon>
        <taxon>Commensaviricota</taxon>
        <taxon>Cardeaviricetes</taxon>
        <taxon>Sanitavirales</taxon>
        <taxon>Anelloviridae</taxon>
        <taxon>Alphatorquevirus</taxon>
    </lineage>
</organism>
<keyword evidence="4 7" id="KW-1140">T=1 icosahedral capsid protein</keyword>
<evidence type="ECO:0000256" key="8">
    <source>
        <dbReference type="SAM" id="MobiDB-lite"/>
    </source>
</evidence>
<feature type="region of interest" description="Disordered" evidence="8">
    <location>
        <begin position="685"/>
        <end position="704"/>
    </location>
</feature>
<evidence type="ECO:0000256" key="7">
    <source>
        <dbReference type="RuleBase" id="RU361230"/>
    </source>
</evidence>
<comment type="similarity">
    <text evidence="2 7">Belongs to the anelloviridae capsid protein family.</text>
</comment>
<dbReference type="EMBL" id="PP856822">
    <property type="protein sequence ID" value="XBU06369.1"/>
    <property type="molecule type" value="Genomic_DNA"/>
</dbReference>
<name>A0AAU7SSQ5_9VIRU</name>
<dbReference type="InterPro" id="IPR004219">
    <property type="entry name" value="TTvirus_Unk"/>
</dbReference>
<protein>
    <recommendedName>
        <fullName evidence="3 7">Capsid protein</fullName>
    </recommendedName>
</protein>
<accession>A0AAU7SSQ5</accession>
<sequence length="745" mass="88576">MAWSWWWARRRRRPWTRRRWRRLRTRRPRRPVRRRRRRKRRVRRRRWGRRRGRRTFYRRRFRKRRRRRKKLVLTQWNPQTIRACSIRGTVCLVMCGHTKASRNYALHSEDYVPQLHAMGGSFSTTTWSLKALYDEHQKFHNRWSYPNTQLDLARYRGCRWWFYRDPKVDYIVTYYTVPPFKINKYTSPMLHPGMMMQYKKKILVPSYQTKPKGKSKISVFIKPPVLFEDKWYTQQDLCPVNLMSLAVSAASFIHPFCPPESDNMCITFQVLKEFYYTQMSVTAMNHTAATEEDESILTKLYSTASFWQSLHTQSFISTTQKTALSTEPSKFPNPSNWLTKDINSTTFKTGNNSIYGQVNYRPNKENMTEILKWYFKQETLPNNPHGQYGKPVYYPASYHLGKYSPIFLSPYRTNLQFETAYQDTTYNPNTDKGLGNKMWIQSVTKKNTNLDSQCKCVLEDIPLWAMATGYGEFCESELNSEVWNLYIVCIICPYTKPQLYSKANPTQGWVFYDTLFGDGKMPTGSGLVPVWLQSRWYPRLVFQQQVLHDIYLTGPFSYKDDLKSFTINARYKFKFLWGGTIIPEQVIKNPCKEQDSPFTFTGRQPRDLQIADPQTMGPEWVFHTWDWRRGLFGENAVKRVSQQPSNDADYYAPPKKPRLFPPTDLQEQERGSDFTLQELRILSERAPSQASEEEDPQEEHQLQQQELQLRLQQQFRIRQQLQQLFVQVLKTQAGLHINPLFLNPA</sequence>
<evidence type="ECO:0000313" key="9">
    <source>
        <dbReference type="EMBL" id="XBU06369.1"/>
    </source>
</evidence>
<keyword evidence="5 7" id="KW-0167">Capsid protein</keyword>
<keyword evidence="6 7" id="KW-0946">Virion</keyword>
<evidence type="ECO:0000256" key="1">
    <source>
        <dbReference type="ARBA" id="ARBA00004328"/>
    </source>
</evidence>
<dbReference type="GO" id="GO:0039615">
    <property type="term" value="C:T=1 icosahedral viral capsid"/>
    <property type="evidence" value="ECO:0007669"/>
    <property type="project" value="UniProtKB-UniRule"/>
</dbReference>
<evidence type="ECO:0000256" key="6">
    <source>
        <dbReference type="ARBA" id="ARBA00022844"/>
    </source>
</evidence>
<comment type="subcellular location">
    <subcellularLocation>
        <location evidence="1 7">Virion</location>
    </subcellularLocation>
</comment>
<evidence type="ECO:0000256" key="3">
    <source>
        <dbReference type="ARBA" id="ARBA00018091"/>
    </source>
</evidence>
<proteinExistence type="inferred from homology"/>
<dbReference type="Pfam" id="PF02956">
    <property type="entry name" value="TT_ORF1"/>
    <property type="match status" value="1"/>
</dbReference>
<comment type="function">
    <text evidence="7">Self-assembles to form an icosahedral capsid.</text>
</comment>
<evidence type="ECO:0000256" key="2">
    <source>
        <dbReference type="ARBA" id="ARBA00006131"/>
    </source>
</evidence>
<evidence type="ECO:0000256" key="5">
    <source>
        <dbReference type="ARBA" id="ARBA00022561"/>
    </source>
</evidence>
<feature type="region of interest" description="Disordered" evidence="8">
    <location>
        <begin position="643"/>
        <end position="668"/>
    </location>
</feature>
<reference evidence="9" key="1">
    <citation type="submission" date="2024-05" db="EMBL/GenBank/DDBJ databases">
        <authorList>
            <person name="Laubscher F."/>
            <person name="Chudzinski V."/>
            <person name="Cordey S."/>
            <person name="Hosszu-Fellous K."/>
            <person name="Kaiser L."/>
        </authorList>
    </citation>
    <scope>NUCLEOTIDE SEQUENCE</scope>
    <source>
        <strain evidence="9">990D1-271</strain>
    </source>
</reference>
<evidence type="ECO:0000256" key="4">
    <source>
        <dbReference type="ARBA" id="ARBA00022431"/>
    </source>
</evidence>